<comment type="caution">
    <text evidence="1">The sequence shown here is derived from an EMBL/GenBank/DDBJ whole genome shotgun (WGS) entry which is preliminary data.</text>
</comment>
<dbReference type="Pfam" id="PF06666">
    <property type="entry name" value="DUF1173"/>
    <property type="match status" value="1"/>
</dbReference>
<dbReference type="EMBL" id="VYXQ01000008">
    <property type="protein sequence ID" value="KAA9368266.1"/>
    <property type="molecule type" value="Genomic_DNA"/>
</dbReference>
<accession>A0A5N1JW82</accession>
<dbReference type="InterPro" id="IPR009553">
    <property type="entry name" value="DUF1173"/>
</dbReference>
<reference evidence="1 2" key="1">
    <citation type="submission" date="2019-09" db="EMBL/GenBank/DDBJ databases">
        <title>Biological control of the noxious weed angled onion (Allium triquetrum) thwarted by endophytic bacteria in Victoria, Australia.</title>
        <authorList>
            <person name="Tehranchian P."/>
            <person name="Adair R.J."/>
            <person name="Van T.H."/>
            <person name="Morrison P.D."/>
            <person name="Williams H."/>
            <person name="Lawrie A.C."/>
        </authorList>
    </citation>
    <scope>NUCLEOTIDE SEQUENCE [LARGE SCALE GENOMIC DNA]</scope>
    <source>
        <strain evidence="1 2">RPTAtOch1</strain>
    </source>
</reference>
<evidence type="ECO:0000313" key="1">
    <source>
        <dbReference type="EMBL" id="KAA9368266.1"/>
    </source>
</evidence>
<protein>
    <submittedName>
        <fullName evidence="1">DUF1173 domain-containing protein</fullName>
    </submittedName>
</protein>
<name>A0A5N1JW82_9HYPH</name>
<dbReference type="Proteomes" id="UP000327108">
    <property type="component" value="Unassembled WGS sequence"/>
</dbReference>
<gene>
    <name evidence="1" type="ORF">F3W84_10265</name>
</gene>
<evidence type="ECO:0000313" key="2">
    <source>
        <dbReference type="Proteomes" id="UP000327108"/>
    </source>
</evidence>
<organism evidence="1 2">
    <name type="scientific">Ochrobactrum quorumnocens</name>
    <dbReference type="NCBI Taxonomy" id="271865"/>
    <lineage>
        <taxon>Bacteria</taxon>
        <taxon>Pseudomonadati</taxon>
        <taxon>Pseudomonadota</taxon>
        <taxon>Alphaproteobacteria</taxon>
        <taxon>Hyphomicrobiales</taxon>
        <taxon>Brucellaceae</taxon>
        <taxon>Brucella/Ochrobactrum group</taxon>
        <taxon>Ochrobactrum</taxon>
    </lineage>
</organism>
<sequence length="430" mass="48306">MHKAEKRTTMKPPSPEPRYRMGATILASRIAESGVSDKGNGAWAQTIRSAAAKGQRPNCLCTFPNPPMYLCRFDDRYVIKRMPGTGFLHAAGCLHYQPRPKPLFNAHPTPSAPSRGTNETGNLKLTFDLSKRPPRCLVPATSSLTDPTTARLSTLPGLSLIALLQLLWQSADLHHWHPAFEGKRHWWTVRNRLHDAAARFRVKAQPLLDRLYIPEAFSHAQKQAIASRQKAFLQPFRAQRQVGRELIVMIAEIKDITPARYGFRLFCKHAPQLAVFINQNLLNRLKRHHASAFALHQAHPHTHLMMIATAGITLQDAVCIEQCALMLVTQHWLPCASEPEVRLLEGLVQQGRLFVKKLDSDCRDRQTPTVLLTDTRPPTALFITETALNPARRQALADTAHQSGFAWRTFSPVETIWPELPPLEPGHDTG</sequence>
<proteinExistence type="predicted"/>
<keyword evidence="2" id="KW-1185">Reference proteome</keyword>
<dbReference type="AlphaFoldDB" id="A0A5N1JW82"/>